<dbReference type="AlphaFoldDB" id="A0A437PXU3"/>
<dbReference type="EMBL" id="SACY01000001">
    <property type="protein sequence ID" value="RVU27081.1"/>
    <property type="molecule type" value="Genomic_DNA"/>
</dbReference>
<evidence type="ECO:0000259" key="4">
    <source>
        <dbReference type="PROSITE" id="PS50932"/>
    </source>
</evidence>
<evidence type="ECO:0000256" key="1">
    <source>
        <dbReference type="ARBA" id="ARBA00023015"/>
    </source>
</evidence>
<dbReference type="PANTHER" id="PTHR30146:SF109">
    <property type="entry name" value="HTH-TYPE TRANSCRIPTIONAL REGULATOR GALS"/>
    <property type="match status" value="1"/>
</dbReference>
<dbReference type="PROSITE" id="PS50932">
    <property type="entry name" value="HTH_LACI_2"/>
    <property type="match status" value="1"/>
</dbReference>
<keyword evidence="3" id="KW-0804">Transcription</keyword>
<keyword evidence="1" id="KW-0805">Transcription regulation</keyword>
<dbReference type="Gene3D" id="3.40.50.2300">
    <property type="match status" value="2"/>
</dbReference>
<dbReference type="RefSeq" id="WP_127802064.1">
    <property type="nucleotide sequence ID" value="NZ_SACY01000001.1"/>
</dbReference>
<dbReference type="InterPro" id="IPR046335">
    <property type="entry name" value="LacI/GalR-like_sensor"/>
</dbReference>
<keyword evidence="2" id="KW-0238">DNA-binding</keyword>
<dbReference type="InterPro" id="IPR010982">
    <property type="entry name" value="Lambda_DNA-bd_dom_sf"/>
</dbReference>
<gene>
    <name evidence="5" type="ORF">EOJ36_00505</name>
</gene>
<evidence type="ECO:0000256" key="3">
    <source>
        <dbReference type="ARBA" id="ARBA00023163"/>
    </source>
</evidence>
<organism evidence="5 6">
    <name type="scientific">Sandaracinomonas limnophila</name>
    <dbReference type="NCBI Taxonomy" id="1862386"/>
    <lineage>
        <taxon>Bacteria</taxon>
        <taxon>Pseudomonadati</taxon>
        <taxon>Bacteroidota</taxon>
        <taxon>Cytophagia</taxon>
        <taxon>Cytophagales</taxon>
        <taxon>Flectobacillaceae</taxon>
        <taxon>Sandaracinomonas</taxon>
    </lineage>
</organism>
<dbReference type="PANTHER" id="PTHR30146">
    <property type="entry name" value="LACI-RELATED TRANSCRIPTIONAL REPRESSOR"/>
    <property type="match status" value="1"/>
</dbReference>
<dbReference type="Pfam" id="PF00356">
    <property type="entry name" value="LacI"/>
    <property type="match status" value="1"/>
</dbReference>
<dbReference type="Proteomes" id="UP000282832">
    <property type="component" value="Unassembled WGS sequence"/>
</dbReference>
<dbReference type="InterPro" id="IPR000843">
    <property type="entry name" value="HTH_LacI"/>
</dbReference>
<keyword evidence="6" id="KW-1185">Reference proteome</keyword>
<evidence type="ECO:0000256" key="2">
    <source>
        <dbReference type="ARBA" id="ARBA00023125"/>
    </source>
</evidence>
<dbReference type="Pfam" id="PF13377">
    <property type="entry name" value="Peripla_BP_3"/>
    <property type="match status" value="1"/>
</dbReference>
<dbReference type="CDD" id="cd06267">
    <property type="entry name" value="PBP1_LacI_sugar_binding-like"/>
    <property type="match status" value="1"/>
</dbReference>
<protein>
    <submittedName>
        <fullName evidence="5">LacI family transcriptional regulator</fullName>
    </submittedName>
</protein>
<proteinExistence type="predicted"/>
<dbReference type="CDD" id="cd01392">
    <property type="entry name" value="HTH_LacI"/>
    <property type="match status" value="1"/>
</dbReference>
<evidence type="ECO:0000313" key="5">
    <source>
        <dbReference type="EMBL" id="RVU27081.1"/>
    </source>
</evidence>
<sequence>MRHQVTIKDLAKQLNISVATVSRALRDLPDIHPDTKKAVLELAAELDYQPNVLATSLVKSKTKTLGLVVPDLGYHFFSTITKHIEEAAIKAGYSLLITQTQESYEREIVNIQNLLRSQVEGIIISLSRETKNFDHLIRLQKRGMPLVFFDRNSEDILASKVMVDNEVSAYEAAKHLIDNGCKRIAFVAGPSNVSVSNQRIEGYKRALRAHQMKVDDKLIIHSDYYADTATRLTLELMGVKNPPDGIVVVSDRLALGVLVALKQLKLKIPEQVKIVSFNNEPICSVVSPSISSVAQPLETIGKLATELLIEQIESKTEFEPQIRVLKTELVIRESSKRD</sequence>
<dbReference type="SMART" id="SM00354">
    <property type="entry name" value="HTH_LACI"/>
    <property type="match status" value="1"/>
</dbReference>
<dbReference type="SUPFAM" id="SSF47413">
    <property type="entry name" value="lambda repressor-like DNA-binding domains"/>
    <property type="match status" value="1"/>
</dbReference>
<evidence type="ECO:0000313" key="6">
    <source>
        <dbReference type="Proteomes" id="UP000282832"/>
    </source>
</evidence>
<comment type="caution">
    <text evidence="5">The sequence shown here is derived from an EMBL/GenBank/DDBJ whole genome shotgun (WGS) entry which is preliminary data.</text>
</comment>
<dbReference type="InterPro" id="IPR028082">
    <property type="entry name" value="Peripla_BP_I"/>
</dbReference>
<dbReference type="SUPFAM" id="SSF53822">
    <property type="entry name" value="Periplasmic binding protein-like I"/>
    <property type="match status" value="1"/>
</dbReference>
<dbReference type="OrthoDB" id="833520at2"/>
<dbReference type="GO" id="GO:0003700">
    <property type="term" value="F:DNA-binding transcription factor activity"/>
    <property type="evidence" value="ECO:0007669"/>
    <property type="project" value="TreeGrafter"/>
</dbReference>
<feature type="domain" description="HTH lacI-type" evidence="4">
    <location>
        <begin position="5"/>
        <end position="59"/>
    </location>
</feature>
<dbReference type="Gene3D" id="1.10.260.40">
    <property type="entry name" value="lambda repressor-like DNA-binding domains"/>
    <property type="match status" value="1"/>
</dbReference>
<name>A0A437PXU3_9BACT</name>
<accession>A0A437PXU3</accession>
<dbReference type="GO" id="GO:0000976">
    <property type="term" value="F:transcription cis-regulatory region binding"/>
    <property type="evidence" value="ECO:0007669"/>
    <property type="project" value="TreeGrafter"/>
</dbReference>
<reference evidence="5 6" key="1">
    <citation type="submission" date="2019-01" db="EMBL/GenBank/DDBJ databases">
        <authorList>
            <person name="Chen W.-M."/>
        </authorList>
    </citation>
    <scope>NUCLEOTIDE SEQUENCE [LARGE SCALE GENOMIC DNA]</scope>
    <source>
        <strain evidence="5 6">FSY-15</strain>
    </source>
</reference>